<keyword evidence="3" id="KW-1185">Reference proteome</keyword>
<dbReference type="InterPro" id="IPR029069">
    <property type="entry name" value="HotDog_dom_sf"/>
</dbReference>
<dbReference type="InterPro" id="IPR051490">
    <property type="entry name" value="THEM6_lcsJ_thioesterase"/>
</dbReference>
<protein>
    <recommendedName>
        <fullName evidence="4">Thioesterase/thiol ester dehydrase-isomerase</fullName>
    </recommendedName>
</protein>
<name>A0A139ARW1_GONPJ</name>
<dbReference type="CDD" id="cd00586">
    <property type="entry name" value="4HBT"/>
    <property type="match status" value="1"/>
</dbReference>
<dbReference type="Gene3D" id="3.10.129.10">
    <property type="entry name" value="Hotdog Thioesterase"/>
    <property type="match status" value="1"/>
</dbReference>
<dbReference type="AlphaFoldDB" id="A0A139ARW1"/>
<comment type="similarity">
    <text evidence="1">Belongs to the lcsJ thioesterase family.</text>
</comment>
<evidence type="ECO:0008006" key="4">
    <source>
        <dbReference type="Google" id="ProtNLM"/>
    </source>
</evidence>
<dbReference type="SUPFAM" id="SSF54637">
    <property type="entry name" value="Thioesterase/thiol ester dehydrase-isomerase"/>
    <property type="match status" value="1"/>
</dbReference>
<gene>
    <name evidence="2" type="ORF">M427DRAFT_67128</name>
</gene>
<dbReference type="Proteomes" id="UP000070544">
    <property type="component" value="Unassembled WGS sequence"/>
</dbReference>
<dbReference type="OrthoDB" id="265761at2759"/>
<evidence type="ECO:0000256" key="1">
    <source>
        <dbReference type="ARBA" id="ARBA00038476"/>
    </source>
</evidence>
<dbReference type="EMBL" id="KQ965738">
    <property type="protein sequence ID" value="KXS19486.1"/>
    <property type="molecule type" value="Genomic_DNA"/>
</dbReference>
<dbReference type="PANTHER" id="PTHR12475">
    <property type="match status" value="1"/>
</dbReference>
<sequence length="247" mass="28010">MPDQSSLLARLSSFLPQTPIGVLKPLAALLLAANFRNLPLVWHLYTARVTVAGAIWRRARDTTYQTLDKDARGEAIAQDFFAPRVLKWRVTPGDCDANMHLNNATYYIFANFSRDDLLCRSGIGYFNADPRSQGRLILGGTELAFLKEIPLGRLFVVKSRWVTFNEKWFIVETRFEDPSGSILYTIGHAKMIVKRGGRTVSPDQALKDMGVPDRYWKRPVPSCCQAIMESNKTPEFHRDIDAFVSRL</sequence>
<dbReference type="Pfam" id="PF13279">
    <property type="entry name" value="4HBT_2"/>
    <property type="match status" value="1"/>
</dbReference>
<dbReference type="PANTHER" id="PTHR12475:SF4">
    <property type="entry name" value="PROTEIN THEM6"/>
    <property type="match status" value="1"/>
</dbReference>
<organism evidence="2 3">
    <name type="scientific">Gonapodya prolifera (strain JEL478)</name>
    <name type="common">Monoblepharis prolifera</name>
    <dbReference type="NCBI Taxonomy" id="1344416"/>
    <lineage>
        <taxon>Eukaryota</taxon>
        <taxon>Fungi</taxon>
        <taxon>Fungi incertae sedis</taxon>
        <taxon>Chytridiomycota</taxon>
        <taxon>Chytridiomycota incertae sedis</taxon>
        <taxon>Monoblepharidomycetes</taxon>
        <taxon>Monoblepharidales</taxon>
        <taxon>Gonapodyaceae</taxon>
        <taxon>Gonapodya</taxon>
    </lineage>
</organism>
<evidence type="ECO:0000313" key="3">
    <source>
        <dbReference type="Proteomes" id="UP000070544"/>
    </source>
</evidence>
<reference evidence="2 3" key="1">
    <citation type="journal article" date="2015" name="Genome Biol. Evol.">
        <title>Phylogenomic analyses indicate that early fungi evolved digesting cell walls of algal ancestors of land plants.</title>
        <authorList>
            <person name="Chang Y."/>
            <person name="Wang S."/>
            <person name="Sekimoto S."/>
            <person name="Aerts A.L."/>
            <person name="Choi C."/>
            <person name="Clum A."/>
            <person name="LaButti K.M."/>
            <person name="Lindquist E.A."/>
            <person name="Yee Ngan C."/>
            <person name="Ohm R.A."/>
            <person name="Salamov A.A."/>
            <person name="Grigoriev I.V."/>
            <person name="Spatafora J.W."/>
            <person name="Berbee M.L."/>
        </authorList>
    </citation>
    <scope>NUCLEOTIDE SEQUENCE [LARGE SCALE GENOMIC DNA]</scope>
    <source>
        <strain evidence="2 3">JEL478</strain>
    </source>
</reference>
<evidence type="ECO:0000313" key="2">
    <source>
        <dbReference type="EMBL" id="KXS19486.1"/>
    </source>
</evidence>
<proteinExistence type="inferred from homology"/>
<accession>A0A139ARW1</accession>